<sequence length="235" mass="24869">PSGQLVAGLPRSTQVGVATTSSEQSDNAIHGIQSRLYALGWLTKPWEDMVGEAAARLREEPAALFKLPGVGSSSGLDQWSHAVISGRVKPTGADALWARVEHMFNEESGAPQGGVSDALTRNVLVPTLGRQIPAQQFSAGITDHRPGHAAPFDASLFTHAAVTAGRSAVAVDKVTVRRRGLGYRAVVVQASDGLPPYDFALFETPVSVMPGVEDEPTTMISRADFDVPPGEDMVF</sequence>
<reference evidence="1 2" key="1">
    <citation type="journal article" date="2012" name="J. Bacteriol.">
        <title>Complete Genome Sequence of Mycobacterium fortuitum subsp. fortuitum Type Strain DSM46621.</title>
        <authorList>
            <person name="Ho Y.S."/>
            <person name="Adroub S.A."/>
            <person name="Aleisa F."/>
            <person name="Mahmood H."/>
            <person name="Othoum G."/>
            <person name="Rashid F."/>
            <person name="Zaher M."/>
            <person name="Ali S."/>
            <person name="Bitter W."/>
            <person name="Pain A."/>
            <person name="Abdallah A.M."/>
        </authorList>
    </citation>
    <scope>NUCLEOTIDE SEQUENCE [LARGE SCALE GENOMIC DNA]</scope>
    <source>
        <strain evidence="2">DSM46621</strain>
    </source>
</reference>
<proteinExistence type="predicted"/>
<dbReference type="HOGENOM" id="CLU_1177566_0_0_11"/>
<organism evidence="1 2">
    <name type="scientific">Mycolicibacterium fortuitum subsp. fortuitum DSM 46621 = ATCC 6841 = JCM 6387</name>
    <dbReference type="NCBI Taxonomy" id="1214102"/>
    <lineage>
        <taxon>Bacteria</taxon>
        <taxon>Bacillati</taxon>
        <taxon>Actinomycetota</taxon>
        <taxon>Actinomycetes</taxon>
        <taxon>Mycobacteriales</taxon>
        <taxon>Mycobacteriaceae</taxon>
        <taxon>Mycolicibacterium</taxon>
    </lineage>
</organism>
<dbReference type="Proteomes" id="UP000006043">
    <property type="component" value="Unassembled WGS sequence"/>
</dbReference>
<protein>
    <submittedName>
        <fullName evidence="1">Uncharacterized protein</fullName>
    </submittedName>
</protein>
<evidence type="ECO:0000313" key="2">
    <source>
        <dbReference type="Proteomes" id="UP000006043"/>
    </source>
</evidence>
<gene>
    <name evidence="1" type="ORF">MFORT_31341</name>
</gene>
<feature type="non-terminal residue" evidence="1">
    <location>
        <position position="1"/>
    </location>
</feature>
<dbReference type="EMBL" id="ALQB01000308">
    <property type="protein sequence ID" value="EJZ04230.1"/>
    <property type="molecule type" value="Genomic_DNA"/>
</dbReference>
<evidence type="ECO:0000313" key="1">
    <source>
        <dbReference type="EMBL" id="EJZ04230.1"/>
    </source>
</evidence>
<accession>K0UGW5</accession>
<name>K0UGW5_MYCFO</name>
<dbReference type="PATRIC" id="fig|1214102.3.peg.6069"/>
<comment type="caution">
    <text evidence="1">The sequence shown here is derived from an EMBL/GenBank/DDBJ whole genome shotgun (WGS) entry which is preliminary data.</text>
</comment>
<dbReference type="AlphaFoldDB" id="K0UGW5"/>